<sequence>MLHHITRAKLIVSVLTVLPVSVFADVYKCLDQQNKVLYQDRPCQKLTSAQLPPGLTERVPHDDKPPFLWKATSAGGTVYLMGALPYGANAVYPLSDTITEALSGADVLVVGADLRALTQAELLPIAANLGTYSDNSKLRDHVKSATWERVDKAINALGIAEDAILAQKPWMAALSLMNRAAKQAGYTQELSIDKRLVKDTQMQKPVLQLDSVEEQAKLLEGLTDNEQEQLLLQSLTVVERGDDYFKTLADAWMKGDTSTVEQITRRRFETVPESDKIFKLLLVDRGGAMAEKIAELAADGRTYFIVLEVGYLVGEHGLPNLLRSRGFEISRPRFE</sequence>
<evidence type="ECO:0008006" key="3">
    <source>
        <dbReference type="Google" id="ProtNLM"/>
    </source>
</evidence>
<dbReference type="EMBL" id="AP017928">
    <property type="protein sequence ID" value="BBA34539.1"/>
    <property type="molecule type" value="Genomic_DNA"/>
</dbReference>
<dbReference type="PANTHER" id="PTHR40590:SF1">
    <property type="entry name" value="CYTOPLASMIC PROTEIN"/>
    <property type="match status" value="1"/>
</dbReference>
<protein>
    <recommendedName>
        <fullName evidence="3">GumN family protein</fullName>
    </recommendedName>
</protein>
<reference evidence="1 2" key="1">
    <citation type="submission" date="2016-12" db="EMBL/GenBank/DDBJ databases">
        <title>Genome sequencing of Methylocaldum marinum.</title>
        <authorList>
            <person name="Takeuchi M."/>
            <person name="Kamagata Y."/>
            <person name="Hiraoka S."/>
            <person name="Oshima K."/>
            <person name="Hattori M."/>
            <person name="Iwasaki W."/>
        </authorList>
    </citation>
    <scope>NUCLEOTIDE SEQUENCE [LARGE SCALE GENOMIC DNA]</scope>
    <source>
        <strain evidence="1 2">S8</strain>
    </source>
</reference>
<gene>
    <name evidence="1" type="ORF">sS8_2588</name>
</gene>
<evidence type="ECO:0000313" key="1">
    <source>
        <dbReference type="EMBL" id="BBA34539.1"/>
    </source>
</evidence>
<dbReference type="InterPro" id="IPR002816">
    <property type="entry name" value="TraB/PrgY/GumN_fam"/>
</dbReference>
<name>A0A250KXP5_9GAMM</name>
<dbReference type="OrthoDB" id="357294at2"/>
<proteinExistence type="predicted"/>
<keyword evidence="2" id="KW-1185">Reference proteome</keyword>
<dbReference type="AlphaFoldDB" id="A0A250KXP5"/>
<organism evidence="1 2">
    <name type="scientific">Methylocaldum marinum</name>
    <dbReference type="NCBI Taxonomy" id="1432792"/>
    <lineage>
        <taxon>Bacteria</taxon>
        <taxon>Pseudomonadati</taxon>
        <taxon>Pseudomonadota</taxon>
        <taxon>Gammaproteobacteria</taxon>
        <taxon>Methylococcales</taxon>
        <taxon>Methylococcaceae</taxon>
        <taxon>Methylocaldum</taxon>
    </lineage>
</organism>
<dbReference type="CDD" id="cd14789">
    <property type="entry name" value="Tiki"/>
    <property type="match status" value="1"/>
</dbReference>
<dbReference type="InterPro" id="IPR047111">
    <property type="entry name" value="YbaP-like"/>
</dbReference>
<accession>A0A250KXP5</accession>
<dbReference type="Proteomes" id="UP000266313">
    <property type="component" value="Chromosome"/>
</dbReference>
<evidence type="ECO:0000313" key="2">
    <source>
        <dbReference type="Proteomes" id="UP000266313"/>
    </source>
</evidence>
<dbReference type="KEGG" id="mmai:sS8_2588"/>
<dbReference type="PANTHER" id="PTHR40590">
    <property type="entry name" value="CYTOPLASMIC PROTEIN-RELATED"/>
    <property type="match status" value="1"/>
</dbReference>
<dbReference type="Pfam" id="PF01963">
    <property type="entry name" value="TraB_PrgY_gumN"/>
    <property type="match status" value="1"/>
</dbReference>